<keyword evidence="2" id="KW-1185">Reference proteome</keyword>
<evidence type="ECO:0000313" key="1">
    <source>
        <dbReference type="EMBL" id="KAK2703587.1"/>
    </source>
</evidence>
<evidence type="ECO:0000313" key="2">
    <source>
        <dbReference type="Proteomes" id="UP001187531"/>
    </source>
</evidence>
<feature type="non-terminal residue" evidence="1">
    <location>
        <position position="63"/>
    </location>
</feature>
<organism evidence="1 2">
    <name type="scientific">Artemia franciscana</name>
    <name type="common">Brine shrimp</name>
    <name type="synonym">Artemia sanfranciscana</name>
    <dbReference type="NCBI Taxonomy" id="6661"/>
    <lineage>
        <taxon>Eukaryota</taxon>
        <taxon>Metazoa</taxon>
        <taxon>Ecdysozoa</taxon>
        <taxon>Arthropoda</taxon>
        <taxon>Crustacea</taxon>
        <taxon>Branchiopoda</taxon>
        <taxon>Anostraca</taxon>
        <taxon>Artemiidae</taxon>
        <taxon>Artemia</taxon>
    </lineage>
</organism>
<accession>A0AA88KUD6</accession>
<gene>
    <name evidence="1" type="ORF">QYM36_017989</name>
</gene>
<proteinExistence type="predicted"/>
<feature type="non-terminal residue" evidence="1">
    <location>
        <position position="1"/>
    </location>
</feature>
<protein>
    <submittedName>
        <fullName evidence="1">Uncharacterized protein</fullName>
    </submittedName>
</protein>
<name>A0AA88KUD6_ARTSF</name>
<dbReference type="Proteomes" id="UP001187531">
    <property type="component" value="Unassembled WGS sequence"/>
</dbReference>
<sequence length="63" mass="6820">KEVSSVFEERVGSFEVVVSVIGFEQGVTHLVDLCTPIILIHRGSTRETVLKLDVGPIGLVRGT</sequence>
<comment type="caution">
    <text evidence="1">The sequence shown here is derived from an EMBL/GenBank/DDBJ whole genome shotgun (WGS) entry which is preliminary data.</text>
</comment>
<reference evidence="1" key="1">
    <citation type="submission" date="2023-07" db="EMBL/GenBank/DDBJ databases">
        <title>Chromosome-level genome assembly of Artemia franciscana.</title>
        <authorList>
            <person name="Jo E."/>
        </authorList>
    </citation>
    <scope>NUCLEOTIDE SEQUENCE</scope>
    <source>
        <tissue evidence="1">Whole body</tissue>
    </source>
</reference>
<dbReference type="AlphaFoldDB" id="A0AA88KUD6"/>
<dbReference type="EMBL" id="JAVRJZ010000083">
    <property type="protein sequence ID" value="KAK2703587.1"/>
    <property type="molecule type" value="Genomic_DNA"/>
</dbReference>